<dbReference type="PROSITE" id="PS51886">
    <property type="entry name" value="TLDC"/>
    <property type="match status" value="1"/>
</dbReference>
<dbReference type="CDD" id="cd18186">
    <property type="entry name" value="BTB_POZ_ZBTB_KLHL-like"/>
    <property type="match status" value="1"/>
</dbReference>
<reference evidence="4 5" key="1">
    <citation type="submission" date="2017-11" db="EMBL/GenBank/DDBJ databases">
        <title>The genome of Rhizophagus clarus HR1 reveals common genetic basis of auxotrophy among arbuscular mycorrhizal fungi.</title>
        <authorList>
            <person name="Kobayashi Y."/>
        </authorList>
    </citation>
    <scope>NUCLEOTIDE SEQUENCE [LARGE SCALE GENOMIC DNA]</scope>
    <source>
        <strain evidence="4 5">HR1</strain>
    </source>
</reference>
<feature type="domain" description="TLDc" evidence="3">
    <location>
        <begin position="299"/>
        <end position="462"/>
    </location>
</feature>
<dbReference type="AlphaFoldDB" id="A0A2Z6RUV1"/>
<accession>A0A2Z6RUV1</accession>
<dbReference type="InterPro" id="IPR006571">
    <property type="entry name" value="TLDc_dom"/>
</dbReference>
<dbReference type="PANTHER" id="PTHR24410:SF23">
    <property type="entry name" value="BTB DOMAIN-CONTAINING PROTEIN-RELATED"/>
    <property type="match status" value="1"/>
</dbReference>
<evidence type="ECO:0000313" key="5">
    <source>
        <dbReference type="Proteomes" id="UP000247702"/>
    </source>
</evidence>
<dbReference type="Pfam" id="PF07534">
    <property type="entry name" value="TLD"/>
    <property type="match status" value="1"/>
</dbReference>
<dbReference type="SMART" id="SM00584">
    <property type="entry name" value="TLDc"/>
    <property type="match status" value="1"/>
</dbReference>
<dbReference type="Pfam" id="PF00651">
    <property type="entry name" value="BTB"/>
    <property type="match status" value="1"/>
</dbReference>
<dbReference type="EMBL" id="BEXD01003958">
    <property type="protein sequence ID" value="GBC04623.1"/>
    <property type="molecule type" value="Genomic_DNA"/>
</dbReference>
<evidence type="ECO:0008006" key="6">
    <source>
        <dbReference type="Google" id="ProtNLM"/>
    </source>
</evidence>
<dbReference type="InterPro" id="IPR000210">
    <property type="entry name" value="BTB/POZ_dom"/>
</dbReference>
<organism evidence="4 5">
    <name type="scientific">Rhizophagus clarus</name>
    <dbReference type="NCBI Taxonomy" id="94130"/>
    <lineage>
        <taxon>Eukaryota</taxon>
        <taxon>Fungi</taxon>
        <taxon>Fungi incertae sedis</taxon>
        <taxon>Mucoromycota</taxon>
        <taxon>Glomeromycotina</taxon>
        <taxon>Glomeromycetes</taxon>
        <taxon>Glomerales</taxon>
        <taxon>Glomeraceae</taxon>
        <taxon>Rhizophagus</taxon>
    </lineage>
</organism>
<feature type="domain" description="BTB" evidence="2">
    <location>
        <begin position="25"/>
        <end position="98"/>
    </location>
</feature>
<dbReference type="Gene3D" id="3.30.710.10">
    <property type="entry name" value="Potassium Channel Kv1.1, Chain A"/>
    <property type="match status" value="1"/>
</dbReference>
<dbReference type="SUPFAM" id="SSF56112">
    <property type="entry name" value="Protein kinase-like (PK-like)"/>
    <property type="match status" value="1"/>
</dbReference>
<sequence length="821" mass="94592">MMSAETLLDSLLRDLNRLYKDANDYDVIIQVGEELNTEDFKAHSNILKIRSSYFDTALSSNWAKKEGNIYTFNKPNVSPNIFRIILKYIYTGTINIESVTVENNLIGILIAADEIYLEELVDYIQNHITTLDVQWFKRNEIKLYNTLSRYQGVFSILYEHFENLISNNPNIFLNNYNLFSELENDALLSLIQSDSFKMDEIEIWDNLIKWAITKNPTVNNDTSLWKINEFDTIRETIQQFIPHIRFFQISSNDYYYKIRPLSALLPKELNEELILHYLVPGSSLNTNVLPSRKVIIESKIIDMDHIYQIVHWIDKNQGNVFLKIVPYEFKLLLRGSRDGFGVKPFGKKCYNKGATLILIKLVDEDKIIGGYSPLSWRGASKYLSTNDSFIFSFKSTLFPSTTILSRVKNGKNAIYDSAFQSHGFGDGDLRIFDKVCIPKEYENRIIKEESFEIEDYEVFQILLVELNVNEFMINHVVLNCQWLPQNSPNPSLTAPAYPRFPNNVREWTGFFRAVRLGVQKHNLPAGQFPTFATNAQPLRVEDDAKTRLYTNALFPVEGLLPQAAVFGATPDGFLSASDYVLCINNYADAKMPVEMKSRYNLNLGGHNFWQIYRYANRSQITDPNFKFKKRILSQIFSEMACNGLHYGILSNYSDTYFLKREEINPTTLYVSRVVQPIDVNPTLRECVYYISQLAIVGDRLSHIAFDNFSSNDDNDDDSSYDDPDGYDDPDYYPDDSDDDYDDGEDYVSLGKRRRTSKSSNKTIASSSKGTITVGDYIGGGSFGKVFSGYYDNHDVAWKTCDAYKKQEEMKTLNMKLIYILF</sequence>
<gene>
    <name evidence="4" type="ORF">RclHR1_05790004</name>
</gene>
<evidence type="ECO:0000259" key="2">
    <source>
        <dbReference type="PROSITE" id="PS50097"/>
    </source>
</evidence>
<dbReference type="InterPro" id="IPR011333">
    <property type="entry name" value="SKP1/BTB/POZ_sf"/>
</dbReference>
<name>A0A2Z6RUV1_9GLOM</name>
<evidence type="ECO:0000259" key="3">
    <source>
        <dbReference type="PROSITE" id="PS51886"/>
    </source>
</evidence>
<protein>
    <recommendedName>
        <fullName evidence="6">BTB domain-containing protein</fullName>
    </recommendedName>
</protein>
<evidence type="ECO:0000313" key="4">
    <source>
        <dbReference type="EMBL" id="GBC04623.1"/>
    </source>
</evidence>
<dbReference type="InterPro" id="IPR051481">
    <property type="entry name" value="BTB-POZ/Galectin-3-binding"/>
</dbReference>
<dbReference type="PROSITE" id="PS50097">
    <property type="entry name" value="BTB"/>
    <property type="match status" value="1"/>
</dbReference>
<dbReference type="Gene3D" id="3.30.200.20">
    <property type="entry name" value="Phosphorylase Kinase, domain 1"/>
    <property type="match status" value="1"/>
</dbReference>
<proteinExistence type="predicted"/>
<evidence type="ECO:0000256" key="1">
    <source>
        <dbReference type="SAM" id="MobiDB-lite"/>
    </source>
</evidence>
<comment type="caution">
    <text evidence="4">The sequence shown here is derived from an EMBL/GenBank/DDBJ whole genome shotgun (WGS) entry which is preliminary data.</text>
</comment>
<feature type="region of interest" description="Disordered" evidence="1">
    <location>
        <begin position="712"/>
        <end position="742"/>
    </location>
</feature>
<dbReference type="SUPFAM" id="SSF54695">
    <property type="entry name" value="POZ domain"/>
    <property type="match status" value="1"/>
</dbReference>
<keyword evidence="5" id="KW-1185">Reference proteome</keyword>
<dbReference type="Proteomes" id="UP000247702">
    <property type="component" value="Unassembled WGS sequence"/>
</dbReference>
<dbReference type="SMART" id="SM00225">
    <property type="entry name" value="BTB"/>
    <property type="match status" value="1"/>
</dbReference>
<dbReference type="InterPro" id="IPR011009">
    <property type="entry name" value="Kinase-like_dom_sf"/>
</dbReference>
<dbReference type="PANTHER" id="PTHR24410">
    <property type="entry name" value="HL07962P-RELATED"/>
    <property type="match status" value="1"/>
</dbReference>